<name>A0A1X1U6Z7_MYCFL</name>
<dbReference type="InterPro" id="IPR029044">
    <property type="entry name" value="Nucleotide-diphossugar_trans"/>
</dbReference>
<sequence>MHHWGVRLPQSTDPSRHVGVLLAAGAGRRYGKPKVLVAGWLDIAVGALRDGGCTDVVLVLGAAEVAAPPGVTAITAPQWHQGLSESVRAGLAEADRLGADDAVLHVIDTPDVGPDVVARVLGRAAESGLARAYFGDRPGHPVVIARRHWPDVLAQISGDQGAGAYLRGRHDVENVDCSDLAGGQDVDEPG</sequence>
<dbReference type="OrthoDB" id="4427994at2"/>
<feature type="domain" description="MobA-like NTP transferase" evidence="1">
    <location>
        <begin position="19"/>
        <end position="169"/>
    </location>
</feature>
<dbReference type="Pfam" id="PF12804">
    <property type="entry name" value="NTP_transf_3"/>
    <property type="match status" value="1"/>
</dbReference>
<comment type="caution">
    <text evidence="2">The sequence shown here is derived from an EMBL/GenBank/DDBJ whole genome shotgun (WGS) entry which is preliminary data.</text>
</comment>
<dbReference type="PANTHER" id="PTHR43777:SF1">
    <property type="entry name" value="MOLYBDENUM COFACTOR CYTIDYLYLTRANSFERASE"/>
    <property type="match status" value="1"/>
</dbReference>
<dbReference type="AlphaFoldDB" id="A0A1X1U6Z7"/>
<evidence type="ECO:0000259" key="1">
    <source>
        <dbReference type="Pfam" id="PF12804"/>
    </source>
</evidence>
<dbReference type="PANTHER" id="PTHR43777">
    <property type="entry name" value="MOLYBDENUM COFACTOR CYTIDYLYLTRANSFERASE"/>
    <property type="match status" value="1"/>
</dbReference>
<proteinExistence type="predicted"/>
<reference evidence="2 3" key="1">
    <citation type="submission" date="2016-01" db="EMBL/GenBank/DDBJ databases">
        <title>The new phylogeny of the genus Mycobacterium.</title>
        <authorList>
            <person name="Tarcisio F."/>
            <person name="Conor M."/>
            <person name="Antonella G."/>
            <person name="Elisabetta G."/>
            <person name="Giulia F.S."/>
            <person name="Sara T."/>
            <person name="Anna F."/>
            <person name="Clotilde B."/>
            <person name="Roberto B."/>
            <person name="Veronica D.S."/>
            <person name="Fabio R."/>
            <person name="Monica P."/>
            <person name="Olivier J."/>
            <person name="Enrico T."/>
            <person name="Nicola S."/>
        </authorList>
    </citation>
    <scope>NUCLEOTIDE SEQUENCE [LARGE SCALE GENOMIC DNA]</scope>
    <source>
        <strain evidence="2 3">DSM 44852</strain>
    </source>
</reference>
<evidence type="ECO:0000313" key="3">
    <source>
        <dbReference type="Proteomes" id="UP000193010"/>
    </source>
</evidence>
<dbReference type="GO" id="GO:0016779">
    <property type="term" value="F:nucleotidyltransferase activity"/>
    <property type="evidence" value="ECO:0007669"/>
    <property type="project" value="UniProtKB-ARBA"/>
</dbReference>
<dbReference type="SUPFAM" id="SSF53448">
    <property type="entry name" value="Nucleotide-diphospho-sugar transferases"/>
    <property type="match status" value="1"/>
</dbReference>
<dbReference type="Gene3D" id="3.90.550.10">
    <property type="entry name" value="Spore Coat Polysaccharide Biosynthesis Protein SpsA, Chain A"/>
    <property type="match status" value="1"/>
</dbReference>
<organism evidence="2 3">
    <name type="scientific">Mycobacterium florentinum</name>
    <dbReference type="NCBI Taxonomy" id="292462"/>
    <lineage>
        <taxon>Bacteria</taxon>
        <taxon>Bacillati</taxon>
        <taxon>Actinomycetota</taxon>
        <taxon>Actinomycetes</taxon>
        <taxon>Mycobacteriales</taxon>
        <taxon>Mycobacteriaceae</taxon>
        <taxon>Mycobacterium</taxon>
        <taxon>Mycobacterium simiae complex</taxon>
    </lineage>
</organism>
<keyword evidence="3" id="KW-1185">Reference proteome</keyword>
<dbReference type="EMBL" id="LQOV01000015">
    <property type="protein sequence ID" value="ORV52488.1"/>
    <property type="molecule type" value="Genomic_DNA"/>
</dbReference>
<dbReference type="InterPro" id="IPR025877">
    <property type="entry name" value="MobA-like_NTP_Trfase"/>
</dbReference>
<protein>
    <submittedName>
        <fullName evidence="2">Molybdopterin-guanine dinucleotide biosynthesis protein MobA</fullName>
    </submittedName>
</protein>
<evidence type="ECO:0000313" key="2">
    <source>
        <dbReference type="EMBL" id="ORV52488.1"/>
    </source>
</evidence>
<dbReference type="STRING" id="292462.AWC05_23675"/>
<dbReference type="Proteomes" id="UP000193010">
    <property type="component" value="Unassembled WGS sequence"/>
</dbReference>
<accession>A0A1X1U6Z7</accession>
<gene>
    <name evidence="2" type="ORF">AWC05_23675</name>
</gene>